<dbReference type="PROSITE" id="PS51358">
    <property type="entry name" value="NOP"/>
    <property type="match status" value="1"/>
</dbReference>
<dbReference type="PANTHER" id="PTHR10894">
    <property type="entry name" value="NUCLEOLAR PROTEIN 5 NUCLEOLAR PROTEIN NOP5 NOP58"/>
    <property type="match status" value="1"/>
</dbReference>
<keyword evidence="6" id="KW-1185">Reference proteome</keyword>
<protein>
    <submittedName>
        <fullName evidence="5">Pre-mRNA processing ribonucleoprotein, binding domain protein</fullName>
    </submittedName>
</protein>
<reference evidence="5 6" key="1">
    <citation type="submission" date="2011-09" db="EMBL/GenBank/DDBJ databases">
        <title>The draft genome of Methanotorris formicicus Mc-S-70.</title>
        <authorList>
            <consortium name="US DOE Joint Genome Institute (JGI-PGF)"/>
            <person name="Lucas S."/>
            <person name="Han J."/>
            <person name="Lapidus A."/>
            <person name="Cheng J.-F."/>
            <person name="Goodwin L."/>
            <person name="Pitluck S."/>
            <person name="Peters L."/>
            <person name="Land M.L."/>
            <person name="Hauser L."/>
            <person name="Sieprawska-Lupa M."/>
            <person name="Takai K."/>
            <person name="Miyazaki J."/>
            <person name="Whitman W."/>
            <person name="Woyke T.J."/>
        </authorList>
    </citation>
    <scope>NUCLEOTIDE SEQUENCE [LARGE SCALE GENOMIC DNA]</scope>
    <source>
        <strain evidence="5 6">Mc-S-70</strain>
    </source>
</reference>
<dbReference type="PATRIC" id="fig|647171.4.peg.1924"/>
<dbReference type="InterPro" id="IPR012976">
    <property type="entry name" value="NOSIC"/>
</dbReference>
<evidence type="ECO:0000256" key="2">
    <source>
        <dbReference type="SAM" id="Coils"/>
    </source>
</evidence>
<dbReference type="Pfam" id="PF01798">
    <property type="entry name" value="Nop"/>
    <property type="match status" value="1"/>
</dbReference>
<dbReference type="InterPro" id="IPR045056">
    <property type="entry name" value="Nop56/Nop58"/>
</dbReference>
<dbReference type="RefSeq" id="WP_007045426.1">
    <property type="nucleotide sequence ID" value="NZ_AGJL01000106.1"/>
</dbReference>
<feature type="coiled-coil region" evidence="2">
    <location>
        <begin position="221"/>
        <end position="248"/>
    </location>
</feature>
<dbReference type="SUPFAM" id="SSF89124">
    <property type="entry name" value="Nop domain"/>
    <property type="match status" value="1"/>
</dbReference>
<dbReference type="NCBIfam" id="NF011121">
    <property type="entry name" value="PRK14552.1"/>
    <property type="match status" value="1"/>
</dbReference>
<dbReference type="AlphaFoldDB" id="H1L1T4"/>
<dbReference type="Proteomes" id="UP000003706">
    <property type="component" value="Unassembled WGS sequence"/>
</dbReference>
<evidence type="ECO:0000256" key="3">
    <source>
        <dbReference type="SAM" id="MobiDB-lite"/>
    </source>
</evidence>
<keyword evidence="2" id="KW-0175">Coiled coil</keyword>
<dbReference type="EMBL" id="AGJL01000106">
    <property type="protein sequence ID" value="EHP83039.1"/>
    <property type="molecule type" value="Genomic_DNA"/>
</dbReference>
<dbReference type="Gene3D" id="3.30.420.220">
    <property type="match status" value="1"/>
</dbReference>
<comment type="similarity">
    <text evidence="1">Belongs to the NOP5/NOP56 family.</text>
</comment>
<dbReference type="Gene3D" id="1.10.246.90">
    <property type="entry name" value="Nop domain"/>
    <property type="match status" value="1"/>
</dbReference>
<dbReference type="Gene3D" id="1.10.150.460">
    <property type="match status" value="1"/>
</dbReference>
<accession>H1L1T4</accession>
<feature type="domain" description="Nop" evidence="4">
    <location>
        <begin position="249"/>
        <end position="363"/>
    </location>
</feature>
<dbReference type="GO" id="GO:0030515">
    <property type="term" value="F:snoRNA binding"/>
    <property type="evidence" value="ECO:0007669"/>
    <property type="project" value="InterPro"/>
</dbReference>
<dbReference type="STRING" id="647171.MetfoDRAFT_2008"/>
<sequence length="416" mass="47999">MLFIAFSPFGAFALKEKEIYTYTIDDIEYYKIFNEEEIPKILYDLKRGNVQSIIENLKKEWNVDDEVDVEVFGKPNIAGEIVRTNLYELGKKFGVFKDYDDFINKMNFWALELTKLSMKSFSQQKDKLIIQTVEALDDLDKILNLLSERIREWYSLYFPEMDKIVKKHELYVNLIAQLGEREKFTKSQLKKILPSNVAKELANSAKSSMGGDISEEDLRVLRDMAEEIKRLYERRKELQDYLENLMEESAPNLTKIAGASLGARLISLSGGLEKLSKFPASTVQVLGAEKALFAHLREGAEPPKHGVIYQHPFIQGSPKYLRGKIARPLACKISIATRADVFGNYIGDVLLEELEKKVEEIKKKYPKPPKKKKKEKPKSKKKEKKPKKEKIKKKKEKKKVKKGKAERKVIGKTKGR</sequence>
<evidence type="ECO:0000313" key="6">
    <source>
        <dbReference type="Proteomes" id="UP000003706"/>
    </source>
</evidence>
<dbReference type="OrthoDB" id="11877at2157"/>
<organism evidence="5 6">
    <name type="scientific">Methanotorris formicicus Mc-S-70</name>
    <dbReference type="NCBI Taxonomy" id="647171"/>
    <lineage>
        <taxon>Archaea</taxon>
        <taxon>Methanobacteriati</taxon>
        <taxon>Methanobacteriota</taxon>
        <taxon>Methanomada group</taxon>
        <taxon>Methanococci</taxon>
        <taxon>Methanococcales</taxon>
        <taxon>Methanocaldococcaceae</taxon>
        <taxon>Methanotorris</taxon>
    </lineage>
</organism>
<dbReference type="InterPro" id="IPR029012">
    <property type="entry name" value="Helix_hairpin_bin_sf"/>
</dbReference>
<dbReference type="InterPro" id="IPR036070">
    <property type="entry name" value="Nop_dom_sf"/>
</dbReference>
<evidence type="ECO:0000259" key="4">
    <source>
        <dbReference type="PROSITE" id="PS51358"/>
    </source>
</evidence>
<dbReference type="PANTHER" id="PTHR10894:SF0">
    <property type="entry name" value="NUCLEOLAR PROTEIN 56"/>
    <property type="match status" value="1"/>
</dbReference>
<comment type="caution">
    <text evidence="5">The sequence shown here is derived from an EMBL/GenBank/DDBJ whole genome shotgun (WGS) entry which is preliminary data.</text>
</comment>
<dbReference type="InterPro" id="IPR042239">
    <property type="entry name" value="Nop_C"/>
</dbReference>
<feature type="compositionally biased region" description="Basic residues" evidence="3">
    <location>
        <begin position="364"/>
        <end position="416"/>
    </location>
</feature>
<feature type="region of interest" description="Disordered" evidence="3">
    <location>
        <begin position="361"/>
        <end position="416"/>
    </location>
</feature>
<dbReference type="InterPro" id="IPR047099">
    <property type="entry name" value="Nop5_N_sf"/>
</dbReference>
<gene>
    <name evidence="5" type="ORF">MetfoDRAFT_2008</name>
</gene>
<dbReference type="FunFam" id="1.10.246.90:FF:000007">
    <property type="entry name" value="Pre mRNA splicing protein"/>
    <property type="match status" value="1"/>
</dbReference>
<dbReference type="SMART" id="SM00931">
    <property type="entry name" value="NOSIC"/>
    <property type="match status" value="1"/>
</dbReference>
<dbReference type="Pfam" id="PF21667">
    <property type="entry name" value="Nop5_N"/>
    <property type="match status" value="1"/>
</dbReference>
<dbReference type="InterPro" id="IPR002687">
    <property type="entry name" value="Nop_dom"/>
</dbReference>
<dbReference type="InterPro" id="IPR048895">
    <property type="entry name" value="MJ0694-like_N"/>
</dbReference>
<dbReference type="GO" id="GO:0031428">
    <property type="term" value="C:box C/D methylation guide snoRNP complex"/>
    <property type="evidence" value="ECO:0007669"/>
    <property type="project" value="InterPro"/>
</dbReference>
<proteinExistence type="inferred from homology"/>
<evidence type="ECO:0000256" key="1">
    <source>
        <dbReference type="ARBA" id="ARBA00009211"/>
    </source>
</evidence>
<evidence type="ECO:0000313" key="5">
    <source>
        <dbReference type="EMBL" id="EHP83039.1"/>
    </source>
</evidence>
<name>H1L1T4_9EURY</name>
<keyword evidence="5" id="KW-0687">Ribonucleoprotein</keyword>
<dbReference type="Gene3D" id="1.10.287.660">
    <property type="entry name" value="Helix hairpin bin"/>
    <property type="match status" value="1"/>
</dbReference>